<reference evidence="1 4" key="2">
    <citation type="submission" date="2017-08" db="EMBL/GenBank/DDBJ databases">
        <title>The complete genome sequence of moderately halophilic actinomycete Actinopolyspora erythraea YIM 90600, the producer of novel erythromycin, novel actinopolysporins A-C and tubercidin.</title>
        <authorList>
            <person name="Yin M."/>
            <person name="Tang S."/>
        </authorList>
    </citation>
    <scope>NUCLEOTIDE SEQUENCE [LARGE SCALE GENOMIC DNA]</scope>
    <source>
        <strain evidence="1 4">YIM 90600</strain>
    </source>
</reference>
<dbReference type="Proteomes" id="UP000215043">
    <property type="component" value="Chromosome"/>
</dbReference>
<evidence type="ECO:0000313" key="2">
    <source>
        <dbReference type="EMBL" id="KGI81965.1"/>
    </source>
</evidence>
<evidence type="ECO:0000313" key="1">
    <source>
        <dbReference type="EMBL" id="ASU78346.1"/>
    </source>
</evidence>
<dbReference type="EMBL" id="JPMV01000014">
    <property type="protein sequence ID" value="KGI81965.1"/>
    <property type="molecule type" value="Genomic_DNA"/>
</dbReference>
<accession>A0A099D9B6</accession>
<name>A0A099D9B6_9ACTN</name>
<dbReference type="RefSeq" id="WP_043571841.1">
    <property type="nucleotide sequence ID" value="NZ_CP022752.1"/>
</dbReference>
<evidence type="ECO:0000313" key="4">
    <source>
        <dbReference type="Proteomes" id="UP000215043"/>
    </source>
</evidence>
<dbReference type="HOGENOM" id="CLU_2802677_0_0_11"/>
<protein>
    <recommendedName>
        <fullName evidence="5">FXSXX-COOH protein</fullName>
    </recommendedName>
</protein>
<evidence type="ECO:0008006" key="5">
    <source>
        <dbReference type="Google" id="ProtNLM"/>
    </source>
</evidence>
<dbReference type="EMBL" id="CP022752">
    <property type="protein sequence ID" value="ASU78346.1"/>
    <property type="molecule type" value="Genomic_DNA"/>
</dbReference>
<dbReference type="Proteomes" id="UP000029737">
    <property type="component" value="Unassembled WGS sequence"/>
</dbReference>
<keyword evidence="3" id="KW-1185">Reference proteome</keyword>
<evidence type="ECO:0000313" key="3">
    <source>
        <dbReference type="Proteomes" id="UP000029737"/>
    </source>
</evidence>
<dbReference type="KEGG" id="aey:CDG81_08620"/>
<reference evidence="2 3" key="1">
    <citation type="journal article" date="2014" name="PLoS ONE">
        <title>Identification and Characterization of a New Erythromycin Biosynthetic Gene Cluster in Actinopolyspora erythraea YIM90600, a Novel Erythronolide-Producing Halophilic Actinomycete Isolated from Salt Field.</title>
        <authorList>
            <person name="Chen D."/>
            <person name="Feng J."/>
            <person name="Huang L."/>
            <person name="Zhang Q."/>
            <person name="Wu J."/>
            <person name="Zhu X."/>
            <person name="Duan Y."/>
            <person name="Xu Z."/>
        </authorList>
    </citation>
    <scope>NUCLEOTIDE SEQUENCE [LARGE SCALE GENOMIC DNA]</scope>
    <source>
        <strain evidence="2 3">YIM90600</strain>
    </source>
</reference>
<sequence>MTTPHEAPVAQRGFRLGLPDGFIPLPLDDFDVDIDSEEFKSLAFSVAKRFGLSETDDSSIAAAASFA</sequence>
<gene>
    <name evidence="1" type="ORF">CDG81_08620</name>
    <name evidence="2" type="ORF">IL38_08055</name>
</gene>
<proteinExistence type="predicted"/>
<dbReference type="AlphaFoldDB" id="A0A099D9B6"/>
<organism evidence="1 4">
    <name type="scientific">Actinopolyspora erythraea</name>
    <dbReference type="NCBI Taxonomy" id="414996"/>
    <lineage>
        <taxon>Bacteria</taxon>
        <taxon>Bacillati</taxon>
        <taxon>Actinomycetota</taxon>
        <taxon>Actinomycetes</taxon>
        <taxon>Actinopolysporales</taxon>
        <taxon>Actinopolysporaceae</taxon>
        <taxon>Actinopolyspora</taxon>
    </lineage>
</organism>